<dbReference type="AlphaFoldDB" id="A0A4R8ZH31"/>
<dbReference type="InterPro" id="IPR029016">
    <property type="entry name" value="GAF-like_dom_sf"/>
</dbReference>
<dbReference type="InterPro" id="IPR002078">
    <property type="entry name" value="Sigma_54_int"/>
</dbReference>
<reference evidence="7 8" key="1">
    <citation type="submission" date="2019-03" db="EMBL/GenBank/DDBJ databases">
        <title>Genomics of glacier-inhabiting Cryobacterium strains.</title>
        <authorList>
            <person name="Liu Q."/>
            <person name="Xin Y.-H."/>
        </authorList>
    </citation>
    <scope>NUCLEOTIDE SEQUENCE [LARGE SCALE GENOMIC DNA]</scope>
    <source>
        <strain evidence="7 8">TMT1-1</strain>
    </source>
</reference>
<keyword evidence="8" id="KW-1185">Reference proteome</keyword>
<dbReference type="InterPro" id="IPR058031">
    <property type="entry name" value="AAA_lid_NorR"/>
</dbReference>
<dbReference type="Pfam" id="PF25601">
    <property type="entry name" value="AAA_lid_14"/>
    <property type="match status" value="1"/>
</dbReference>
<dbReference type="OrthoDB" id="5496274at2"/>
<proteinExistence type="predicted"/>
<dbReference type="SUPFAM" id="SSF52540">
    <property type="entry name" value="P-loop containing nucleoside triphosphate hydrolases"/>
    <property type="match status" value="1"/>
</dbReference>
<evidence type="ECO:0000259" key="6">
    <source>
        <dbReference type="PROSITE" id="PS50045"/>
    </source>
</evidence>
<dbReference type="InterPro" id="IPR027417">
    <property type="entry name" value="P-loop_NTPase"/>
</dbReference>
<protein>
    <submittedName>
        <fullName evidence="7">GAF domain-containing protein</fullName>
    </submittedName>
</protein>
<dbReference type="GO" id="GO:0043565">
    <property type="term" value="F:sequence-specific DNA binding"/>
    <property type="evidence" value="ECO:0007669"/>
    <property type="project" value="InterPro"/>
</dbReference>
<dbReference type="Gene3D" id="3.30.450.40">
    <property type="match status" value="1"/>
</dbReference>
<sequence length="619" mass="66768">MYRVAERRSRIAAARADFLRFGHAETQSVPGLVAASWQRSFLAGVDAVSSQAVFHSDLDLTGRLMRCSEPVIARLSDEMAQMPLSIVLTDYKARILSRSETDKTIGTLLDEVSLAPGFNYAETNVGTNGIGTVLESGQSLYIVGPEHFLEHLQPFACAGSPIRDPLTGRVEGVLDISCLSEDASPLMHSLVQSAAREIERNLLIDRSQRQQALFDAYVRVDSRTRGAVMAIGGTVVMGNTVAQSQFSPDEQWTIHQHARYLMISPGQPVDAIELSSGKIVQIRGKRVVVGSDIVGIVVVVEIKSERARLPVRESGLTLSPGRGRRVHEPERSSAAAAAIVHDVSSLLGKRASSSLVTALTAGAALLVWGEAGGGKVSLLAELYRQIVPLGRSVVFGAEALNENGLQSLLENDLLSVGVPPTLYIFRNFDRLSTAVTEEVEAFLVARETRADPAGIAVTVSQPDLQADLAVNRAYTSLLHHFETSVTVAPLRHRIDDLPDIVTQVLSRRAGLRPATVSAGAMRVISRYPWPGNIRQLEEALDIALLTRPVGAIQAEDLPAYCHGVAPRLLTALEAGERDLIVGALHKAEGNRMRAAESLGIARSSLYRKLKSFGITVTDS</sequence>
<keyword evidence="2" id="KW-0067">ATP-binding</keyword>
<gene>
    <name evidence="7" type="ORF">E3T27_05115</name>
</gene>
<evidence type="ECO:0000313" key="8">
    <source>
        <dbReference type="Proteomes" id="UP000298424"/>
    </source>
</evidence>
<dbReference type="Gene3D" id="1.10.8.60">
    <property type="match status" value="1"/>
</dbReference>
<feature type="domain" description="Sigma-54 factor interaction" evidence="6">
    <location>
        <begin position="337"/>
        <end position="545"/>
    </location>
</feature>
<dbReference type="PRINTS" id="PR01590">
    <property type="entry name" value="HTHFIS"/>
</dbReference>
<evidence type="ECO:0000313" key="7">
    <source>
        <dbReference type="EMBL" id="TFD27180.1"/>
    </source>
</evidence>
<dbReference type="Pfam" id="PF01590">
    <property type="entry name" value="GAF"/>
    <property type="match status" value="1"/>
</dbReference>
<dbReference type="RefSeq" id="WP_134571817.1">
    <property type="nucleotide sequence ID" value="NZ_SOGT01000006.1"/>
</dbReference>
<dbReference type="SUPFAM" id="SSF46689">
    <property type="entry name" value="Homeodomain-like"/>
    <property type="match status" value="1"/>
</dbReference>
<dbReference type="PANTHER" id="PTHR32071:SF122">
    <property type="entry name" value="SIGMA FACTOR"/>
    <property type="match status" value="1"/>
</dbReference>
<dbReference type="GO" id="GO:0005524">
    <property type="term" value="F:ATP binding"/>
    <property type="evidence" value="ECO:0007669"/>
    <property type="project" value="UniProtKB-KW"/>
</dbReference>
<comment type="caution">
    <text evidence="7">The sequence shown here is derived from an EMBL/GenBank/DDBJ whole genome shotgun (WGS) entry which is preliminary data.</text>
</comment>
<dbReference type="PROSITE" id="PS50045">
    <property type="entry name" value="SIGMA54_INTERACT_4"/>
    <property type="match status" value="1"/>
</dbReference>
<evidence type="ECO:0000256" key="1">
    <source>
        <dbReference type="ARBA" id="ARBA00022741"/>
    </source>
</evidence>
<keyword evidence="1" id="KW-0547">Nucleotide-binding</keyword>
<dbReference type="InterPro" id="IPR002197">
    <property type="entry name" value="HTH_Fis"/>
</dbReference>
<accession>A0A4R8ZH31</accession>
<dbReference type="Pfam" id="PF02954">
    <property type="entry name" value="HTH_8"/>
    <property type="match status" value="1"/>
</dbReference>
<organism evidence="7 8">
    <name type="scientific">Cryobacterium lyxosi</name>
    <dbReference type="NCBI Taxonomy" id="1259228"/>
    <lineage>
        <taxon>Bacteria</taxon>
        <taxon>Bacillati</taxon>
        <taxon>Actinomycetota</taxon>
        <taxon>Actinomycetes</taxon>
        <taxon>Micrococcales</taxon>
        <taxon>Microbacteriaceae</taxon>
        <taxon>Cryobacterium</taxon>
    </lineage>
</organism>
<name>A0A4R8ZH31_9MICO</name>
<evidence type="ECO:0000256" key="2">
    <source>
        <dbReference type="ARBA" id="ARBA00022840"/>
    </source>
</evidence>
<dbReference type="Proteomes" id="UP000298424">
    <property type="component" value="Unassembled WGS sequence"/>
</dbReference>
<dbReference type="Gene3D" id="1.10.10.60">
    <property type="entry name" value="Homeodomain-like"/>
    <property type="match status" value="1"/>
</dbReference>
<dbReference type="PANTHER" id="PTHR32071">
    <property type="entry name" value="TRANSCRIPTIONAL REGULATORY PROTEIN"/>
    <property type="match status" value="1"/>
</dbReference>
<dbReference type="InterPro" id="IPR003018">
    <property type="entry name" value="GAF"/>
</dbReference>
<dbReference type="GO" id="GO:0006355">
    <property type="term" value="P:regulation of DNA-templated transcription"/>
    <property type="evidence" value="ECO:0007669"/>
    <property type="project" value="InterPro"/>
</dbReference>
<keyword evidence="3" id="KW-0805">Transcription regulation</keyword>
<evidence type="ECO:0000256" key="5">
    <source>
        <dbReference type="ARBA" id="ARBA00023163"/>
    </source>
</evidence>
<evidence type="ECO:0000256" key="3">
    <source>
        <dbReference type="ARBA" id="ARBA00023015"/>
    </source>
</evidence>
<keyword evidence="5" id="KW-0804">Transcription</keyword>
<keyword evidence="4" id="KW-0238">DNA-binding</keyword>
<dbReference type="InterPro" id="IPR009057">
    <property type="entry name" value="Homeodomain-like_sf"/>
</dbReference>
<evidence type="ECO:0000256" key="4">
    <source>
        <dbReference type="ARBA" id="ARBA00023125"/>
    </source>
</evidence>
<dbReference type="EMBL" id="SOGT01000006">
    <property type="protein sequence ID" value="TFD27180.1"/>
    <property type="molecule type" value="Genomic_DNA"/>
</dbReference>